<organism evidence="3 4">
    <name type="scientific">Fusarium flagelliforme</name>
    <dbReference type="NCBI Taxonomy" id="2675880"/>
    <lineage>
        <taxon>Eukaryota</taxon>
        <taxon>Fungi</taxon>
        <taxon>Dikarya</taxon>
        <taxon>Ascomycota</taxon>
        <taxon>Pezizomycotina</taxon>
        <taxon>Sordariomycetes</taxon>
        <taxon>Hypocreomycetidae</taxon>
        <taxon>Hypocreales</taxon>
        <taxon>Nectriaceae</taxon>
        <taxon>Fusarium</taxon>
        <taxon>Fusarium incarnatum-equiseti species complex</taxon>
    </lineage>
</organism>
<keyword evidence="4" id="KW-1185">Reference proteome</keyword>
<feature type="region of interest" description="Disordered" evidence="2">
    <location>
        <begin position="351"/>
        <end position="375"/>
    </location>
</feature>
<dbReference type="EMBL" id="PXXK01000009">
    <property type="protein sequence ID" value="RFN55200.1"/>
    <property type="molecule type" value="Genomic_DNA"/>
</dbReference>
<evidence type="ECO:0000313" key="4">
    <source>
        <dbReference type="Proteomes" id="UP000265631"/>
    </source>
</evidence>
<keyword evidence="1" id="KW-0175">Coiled coil</keyword>
<reference evidence="3 4" key="1">
    <citation type="journal article" date="2018" name="PLoS Pathog.">
        <title>Evolution of structural diversity of trichothecenes, a family of toxins produced by plant pathogenic and entomopathogenic fungi.</title>
        <authorList>
            <person name="Proctor R.H."/>
            <person name="McCormick S.P."/>
            <person name="Kim H.S."/>
            <person name="Cardoza R.E."/>
            <person name="Stanley A.M."/>
            <person name="Lindo L."/>
            <person name="Kelly A."/>
            <person name="Brown D.W."/>
            <person name="Lee T."/>
            <person name="Vaughan M.M."/>
            <person name="Alexander N.J."/>
            <person name="Busman M."/>
            <person name="Gutierrez S."/>
        </authorList>
    </citation>
    <scope>NUCLEOTIDE SEQUENCE [LARGE SCALE GENOMIC DNA]</scope>
    <source>
        <strain evidence="3 4">NRRL 13405</strain>
    </source>
</reference>
<protein>
    <submittedName>
        <fullName evidence="3">Uncharacterized protein</fullName>
    </submittedName>
</protein>
<feature type="compositionally biased region" description="Basic and acidic residues" evidence="2">
    <location>
        <begin position="359"/>
        <end position="375"/>
    </location>
</feature>
<evidence type="ECO:0000256" key="2">
    <source>
        <dbReference type="SAM" id="MobiDB-lite"/>
    </source>
</evidence>
<dbReference type="STRING" id="2594813.A0A395N5P3"/>
<feature type="coiled-coil region" evidence="1">
    <location>
        <begin position="23"/>
        <end position="54"/>
    </location>
</feature>
<dbReference type="AlphaFoldDB" id="A0A395N5P3"/>
<sequence>MDMDTLGSIIDKISNGENNAQTIASLRQAVQSLQENLEVAKKEAEASKADHDKRITNVEPDGRHVVYNVEQFDGESLRTTIAHEVEELKELIQDLPNSALIRRIVEQIQNLEKNMESNVEKAQNEIVEKMTTLSVALDEAETLANATKTQARSSGKEILRKIGEIHMRLESYTALTTKTRDAVLEAAQQTGSIAESIDRSQSEWEDKWRQFLNDFKNCLTPLATKQELQDARDALSSALDGLPRFDVAQLSRIELATTQFQETGVQTLADGTKILTELLKQVGGIEETVLKTGQTLERHTTELSKAKETEMANNRSFHENRLRDKEEEITRIRDEHKANLDAIKEQYQGQLKQNQLGRQRKDFNTQLESKEREISSLREANQCRLDAKDQELERLQRDISSNLESNTRAIQQIQQEHAMTLAIKDREIELLRDSLTDLRQSVKVRDDLVSALKASKASSDNQLQALRDVYKRDGTALQQIGELHLQAAKTTELSDKNKALEERLQQQAQQIVQLKDAMKAPERSNELGKLFYRLYSEAKDLKIKRMADREGQEFVDQLATVILSVGGSRRFLKFVERVDNSDFYCFTDVCFLNEPQPIFEQTCPKHDDKCAKVKVELKQGAEGVERIVRFQS</sequence>
<gene>
    <name evidence="3" type="ORF">FIE12Z_453</name>
</gene>
<feature type="coiled-coil region" evidence="1">
    <location>
        <begin position="490"/>
        <end position="517"/>
    </location>
</feature>
<dbReference type="Proteomes" id="UP000265631">
    <property type="component" value="Unassembled WGS sequence"/>
</dbReference>
<feature type="coiled-coil region" evidence="1">
    <location>
        <begin position="101"/>
        <end position="132"/>
    </location>
</feature>
<evidence type="ECO:0000256" key="1">
    <source>
        <dbReference type="SAM" id="Coils"/>
    </source>
</evidence>
<evidence type="ECO:0000313" key="3">
    <source>
        <dbReference type="EMBL" id="RFN55200.1"/>
    </source>
</evidence>
<accession>A0A395N5P3</accession>
<name>A0A395N5P3_9HYPO</name>
<comment type="caution">
    <text evidence="3">The sequence shown here is derived from an EMBL/GenBank/DDBJ whole genome shotgun (WGS) entry which is preliminary data.</text>
</comment>
<proteinExistence type="predicted"/>